<proteinExistence type="predicted"/>
<feature type="transmembrane region" description="Helical" evidence="1">
    <location>
        <begin position="47"/>
        <end position="80"/>
    </location>
</feature>
<gene>
    <name evidence="2" type="ordered locus">CSE_13880</name>
</gene>
<keyword evidence="1" id="KW-1133">Transmembrane helix</keyword>
<organism evidence="2 3">
    <name type="scientific">Caldisericum exile (strain DSM 21853 / NBRC 104410 / AZM16c01)</name>
    <dbReference type="NCBI Taxonomy" id="511051"/>
    <lineage>
        <taxon>Bacteria</taxon>
        <taxon>Pseudomonadati</taxon>
        <taxon>Caldisericota/Cryosericota group</taxon>
        <taxon>Caldisericota</taxon>
        <taxon>Caldisericia</taxon>
        <taxon>Caldisericales</taxon>
        <taxon>Caldisericaceae</taxon>
        <taxon>Caldisericum</taxon>
    </lineage>
</organism>
<keyword evidence="3" id="KW-1185">Reference proteome</keyword>
<dbReference type="EMBL" id="AP012051">
    <property type="protein sequence ID" value="BAL81514.1"/>
    <property type="molecule type" value="Genomic_DNA"/>
</dbReference>
<keyword evidence="1" id="KW-0472">Membrane</keyword>
<name>A0A7U6JGC2_CALEA</name>
<protein>
    <submittedName>
        <fullName evidence="2">Uncharacterized protein</fullName>
    </submittedName>
</protein>
<evidence type="ECO:0000313" key="2">
    <source>
        <dbReference type="EMBL" id="BAL81514.1"/>
    </source>
</evidence>
<dbReference type="KEGG" id="cex:CSE_13880"/>
<accession>A0A7U6JGC2</accession>
<sequence>MFISYFFAAWEGHQFLFFSQTFAISYPDYRTEDLSSLHLFTCGVRGIYAPFLGALIVSAISVKANFVFAIFIIMIALFLLLTKGRDIFSS</sequence>
<evidence type="ECO:0000256" key="1">
    <source>
        <dbReference type="SAM" id="Phobius"/>
    </source>
</evidence>
<dbReference type="AlphaFoldDB" id="A0A7U6JGC2"/>
<evidence type="ECO:0000313" key="3">
    <source>
        <dbReference type="Proteomes" id="UP000004793"/>
    </source>
</evidence>
<reference evidence="2 3" key="1">
    <citation type="submission" date="2011-01" db="EMBL/GenBank/DDBJ databases">
        <title>Whole genome sequence of Caldisericum exile AZM16c01.</title>
        <authorList>
            <person name="Narita-Yamada S."/>
            <person name="Kawakoshi A."/>
            <person name="Nakamura S."/>
            <person name="Sasagawa M."/>
            <person name="Fukada J."/>
            <person name="Sekine M."/>
            <person name="Kato Y."/>
            <person name="Fukai R."/>
            <person name="Sasaki K."/>
            <person name="Hanamaki A."/>
            <person name="Narita H."/>
            <person name="Konno Y."/>
            <person name="Mori K."/>
            <person name="Yamazaki S."/>
            <person name="Suzuki K."/>
            <person name="Fujita N."/>
        </authorList>
    </citation>
    <scope>NUCLEOTIDE SEQUENCE [LARGE SCALE GENOMIC DNA]</scope>
    <source>
        <strain evidence="3">DSM 21853 / NBRC 104410 / AZM16c01</strain>
    </source>
</reference>
<keyword evidence="1" id="KW-0812">Transmembrane</keyword>
<dbReference type="Proteomes" id="UP000004793">
    <property type="component" value="Chromosome"/>
</dbReference>